<dbReference type="Proteomes" id="UP001165083">
    <property type="component" value="Unassembled WGS sequence"/>
</dbReference>
<dbReference type="EMBL" id="BSXW01000334">
    <property type="protein sequence ID" value="GMF19082.1"/>
    <property type="molecule type" value="Genomic_DNA"/>
</dbReference>
<dbReference type="PANTHER" id="PTHR40866:SF1">
    <property type="entry name" value="BED-TYPE DOMAIN-CONTAINING PROTEIN"/>
    <property type="match status" value="1"/>
</dbReference>
<reference evidence="2" key="1">
    <citation type="submission" date="2023-04" db="EMBL/GenBank/DDBJ databases">
        <title>Phytophthora lilii NBRC 32176.</title>
        <authorList>
            <person name="Ichikawa N."/>
            <person name="Sato H."/>
            <person name="Tonouchi N."/>
        </authorList>
    </citation>
    <scope>NUCLEOTIDE SEQUENCE</scope>
    <source>
        <strain evidence="2">NBRC 32176</strain>
    </source>
</reference>
<name>A0A9W6WVC3_9STRA</name>
<sequence>MVKRYLQLLEFLDVEDDDIMDVMPAPAVTKRMRSLSKELKDVESVSKALQGGDVDLLDVLQWFDDLIVIEPQYAHYLGKHKARDSNEHAHTNVRLNAARSQGKHRPQPRLRGGLCACPSR</sequence>
<protein>
    <submittedName>
        <fullName evidence="2">Unnamed protein product</fullName>
    </submittedName>
</protein>
<evidence type="ECO:0000313" key="3">
    <source>
        <dbReference type="Proteomes" id="UP001165083"/>
    </source>
</evidence>
<proteinExistence type="predicted"/>
<accession>A0A9W6WVC3</accession>
<feature type="region of interest" description="Disordered" evidence="1">
    <location>
        <begin position="95"/>
        <end position="120"/>
    </location>
</feature>
<gene>
    <name evidence="2" type="ORF">Plil01_000723500</name>
</gene>
<evidence type="ECO:0000313" key="2">
    <source>
        <dbReference type="EMBL" id="GMF19082.1"/>
    </source>
</evidence>
<dbReference type="OrthoDB" id="121540at2759"/>
<dbReference type="PANTHER" id="PTHR40866">
    <property type="entry name" value="BED-TYPE DOMAIN-CONTAINING PROTEIN"/>
    <property type="match status" value="1"/>
</dbReference>
<comment type="caution">
    <text evidence="2">The sequence shown here is derived from an EMBL/GenBank/DDBJ whole genome shotgun (WGS) entry which is preliminary data.</text>
</comment>
<keyword evidence="3" id="KW-1185">Reference proteome</keyword>
<evidence type="ECO:0000256" key="1">
    <source>
        <dbReference type="SAM" id="MobiDB-lite"/>
    </source>
</evidence>
<dbReference type="AlphaFoldDB" id="A0A9W6WVC3"/>
<organism evidence="2 3">
    <name type="scientific">Phytophthora lilii</name>
    <dbReference type="NCBI Taxonomy" id="2077276"/>
    <lineage>
        <taxon>Eukaryota</taxon>
        <taxon>Sar</taxon>
        <taxon>Stramenopiles</taxon>
        <taxon>Oomycota</taxon>
        <taxon>Peronosporomycetes</taxon>
        <taxon>Peronosporales</taxon>
        <taxon>Peronosporaceae</taxon>
        <taxon>Phytophthora</taxon>
    </lineage>
</organism>